<dbReference type="Proteomes" id="UP000281406">
    <property type="component" value="Unassembled WGS sequence"/>
</dbReference>
<reference evidence="1 2" key="1">
    <citation type="submission" date="2018-10" db="EMBL/GenBank/DDBJ databases">
        <title>Genome assembly for a Yunnan-Guizhou Plateau 3E fish, Anabarilius grahami (Regan), and its evolutionary and genetic applications.</title>
        <authorList>
            <person name="Jiang W."/>
        </authorList>
    </citation>
    <scope>NUCLEOTIDE SEQUENCE [LARGE SCALE GENOMIC DNA]</scope>
    <source>
        <strain evidence="1">AG-KIZ</strain>
        <tissue evidence="1">Muscle</tissue>
    </source>
</reference>
<dbReference type="EMBL" id="RJVU01015140">
    <property type="protein sequence ID" value="ROL52660.1"/>
    <property type="molecule type" value="Genomic_DNA"/>
</dbReference>
<comment type="caution">
    <text evidence="1">The sequence shown here is derived from an EMBL/GenBank/DDBJ whole genome shotgun (WGS) entry which is preliminary data.</text>
</comment>
<proteinExistence type="predicted"/>
<keyword evidence="2" id="KW-1185">Reference proteome</keyword>
<accession>A0A3N0Z2H2</accession>
<evidence type="ECO:0000313" key="2">
    <source>
        <dbReference type="Proteomes" id="UP000281406"/>
    </source>
</evidence>
<name>A0A3N0Z2H2_ANAGA</name>
<evidence type="ECO:0000313" key="1">
    <source>
        <dbReference type="EMBL" id="ROL52660.1"/>
    </source>
</evidence>
<sequence>MNDIVLFTASAPDRQIEASLGVIVDGMCETRSVLSDARCARGVSLRAVKSNSPTCQITGPDAQTSCNRTAKRVDLPQEFSATDYLLE</sequence>
<protein>
    <submittedName>
        <fullName evidence="1">Uncharacterized protein</fullName>
    </submittedName>
</protein>
<organism evidence="1 2">
    <name type="scientific">Anabarilius grahami</name>
    <name type="common">Kanglang fish</name>
    <name type="synonym">Barilius grahami</name>
    <dbReference type="NCBI Taxonomy" id="495550"/>
    <lineage>
        <taxon>Eukaryota</taxon>
        <taxon>Metazoa</taxon>
        <taxon>Chordata</taxon>
        <taxon>Craniata</taxon>
        <taxon>Vertebrata</taxon>
        <taxon>Euteleostomi</taxon>
        <taxon>Actinopterygii</taxon>
        <taxon>Neopterygii</taxon>
        <taxon>Teleostei</taxon>
        <taxon>Ostariophysi</taxon>
        <taxon>Cypriniformes</taxon>
        <taxon>Xenocyprididae</taxon>
        <taxon>Xenocypridinae</taxon>
        <taxon>Xenocypridinae incertae sedis</taxon>
        <taxon>Anabarilius</taxon>
    </lineage>
</organism>
<gene>
    <name evidence="1" type="ORF">DPX16_7396</name>
</gene>
<dbReference type="AlphaFoldDB" id="A0A3N0Z2H2"/>